<protein>
    <submittedName>
        <fullName evidence="1">Uncharacterized protein</fullName>
    </submittedName>
</protein>
<proteinExistence type="predicted"/>
<sequence>MYKYTLSIVFFITFLFSGYSVGDAISTDHQNMEFDYCYPSDSTSTFSLSKYLGNIIMIEMTASW</sequence>
<reference evidence="1" key="1">
    <citation type="submission" date="2018-05" db="EMBL/GenBank/DDBJ databases">
        <authorList>
            <person name="Lanie J.A."/>
            <person name="Ng W.-L."/>
            <person name="Kazmierczak K.M."/>
            <person name="Andrzejewski T.M."/>
            <person name="Davidsen T.M."/>
            <person name="Wayne K.J."/>
            <person name="Tettelin H."/>
            <person name="Glass J.I."/>
            <person name="Rusch D."/>
            <person name="Podicherti R."/>
            <person name="Tsui H.-C.T."/>
            <person name="Winkler M.E."/>
        </authorList>
    </citation>
    <scope>NUCLEOTIDE SEQUENCE</scope>
</reference>
<evidence type="ECO:0000313" key="1">
    <source>
        <dbReference type="EMBL" id="SVB47849.1"/>
    </source>
</evidence>
<accession>A0A382EBQ5</accession>
<organism evidence="1">
    <name type="scientific">marine metagenome</name>
    <dbReference type="NCBI Taxonomy" id="408172"/>
    <lineage>
        <taxon>unclassified sequences</taxon>
        <taxon>metagenomes</taxon>
        <taxon>ecological metagenomes</taxon>
    </lineage>
</organism>
<dbReference type="EMBL" id="UINC01043598">
    <property type="protein sequence ID" value="SVB47849.1"/>
    <property type="molecule type" value="Genomic_DNA"/>
</dbReference>
<gene>
    <name evidence="1" type="ORF">METZ01_LOCUS200703</name>
</gene>
<name>A0A382EBQ5_9ZZZZ</name>
<dbReference type="AlphaFoldDB" id="A0A382EBQ5"/>